<feature type="domain" description="Fibronectin type-III" evidence="3">
    <location>
        <begin position="538"/>
        <end position="641"/>
    </location>
</feature>
<dbReference type="SUPFAM" id="SSF101898">
    <property type="entry name" value="NHL repeat"/>
    <property type="match status" value="1"/>
</dbReference>
<accession>A0A842HFE8</accession>
<evidence type="ECO:0000256" key="2">
    <source>
        <dbReference type="SAM" id="SignalP"/>
    </source>
</evidence>
<dbReference type="PANTHER" id="PTHR40274">
    <property type="entry name" value="VIRGINIAMYCIN B LYASE"/>
    <property type="match status" value="1"/>
</dbReference>
<sequence length="740" mass="78159">MNKPLSAFLVLAFAASPLAAVQTHSVLQADYAAFAAGEPANVSISNLGEIGLAPSLEQLTVLDDPIIWRAVADADGNLYLGTGKSGTVYKMAPDGSLETVFEPEEILSRALTLDAEGNLYVGTSPQGRVYRIPPGQRPEIYFDPQDEYIWDLTFDKEGNLYVATGAAGAIYKLKPDFKPGDEAIKWFETDRAHVTALTFDDEGNLLAGTAPRAYVYRIAPDGKGTVIYNAGTDEISGLSAAEDGTVYFSTLHMKPQGGDSKDKPSSPAPGDLTSILEKLYRGPGGSPSGNGKDSSSKEPAAASVPSLLFRLGADGFAEPLWSPVNMNICAFLPDGKGGFTIGGSENGSLFSVSGLNDWSLLQCAEGGGEVTALLPVPGEDGGLYVLTSNPGAVYKLSGQPATSGSYTSEPVDASSVAAWGALRLFGSPSQELPGLTWETRTGNSPSPDATWTGWDALDTNTIANPPGRYLQYKATFTETDALLRGVRLFYTTRNAAPLISRINVLPVGLTVVSLPPKTAPITLSQLTGSSGNDNLDREPAPIQQIRPLGEAGYFTAGWSSFDPNGDELIYSVAIKSEGADEWITLADELPANVYSFNTRGLADGYYRVRITASDQPGNPPGEARIGSRVSQPFLVDNTSPAVRLETQKRNAASTVLVFSATDASSIIATASYVLDGGSPVILQPEGGIFDAQEEIFRIQLDSPKPGPHSIVVEAVDESGNRGVAQTTFTIESDSEEPATE</sequence>
<dbReference type="PROSITE" id="PS50853">
    <property type="entry name" value="FN3"/>
    <property type="match status" value="1"/>
</dbReference>
<organism evidence="4 5">
    <name type="scientific">Ruficoccus amylovorans</name>
    <dbReference type="NCBI Taxonomy" id="1804625"/>
    <lineage>
        <taxon>Bacteria</taxon>
        <taxon>Pseudomonadati</taxon>
        <taxon>Verrucomicrobiota</taxon>
        <taxon>Opitutia</taxon>
        <taxon>Puniceicoccales</taxon>
        <taxon>Cerasicoccaceae</taxon>
        <taxon>Ruficoccus</taxon>
    </lineage>
</organism>
<dbReference type="PANTHER" id="PTHR40274:SF3">
    <property type="entry name" value="VIRGINIAMYCIN B LYASE"/>
    <property type="match status" value="1"/>
</dbReference>
<evidence type="ECO:0000259" key="3">
    <source>
        <dbReference type="PROSITE" id="PS50853"/>
    </source>
</evidence>
<gene>
    <name evidence="4" type="ORF">H5P28_08485</name>
</gene>
<feature type="region of interest" description="Disordered" evidence="1">
    <location>
        <begin position="251"/>
        <end position="299"/>
    </location>
</feature>
<dbReference type="RefSeq" id="WP_185675284.1">
    <property type="nucleotide sequence ID" value="NZ_JACHVB010000021.1"/>
</dbReference>
<feature type="chain" id="PRO_5032460448" description="Fibronectin type-III domain-containing protein" evidence="2">
    <location>
        <begin position="20"/>
        <end position="740"/>
    </location>
</feature>
<keyword evidence="5" id="KW-1185">Reference proteome</keyword>
<evidence type="ECO:0000256" key="1">
    <source>
        <dbReference type="SAM" id="MobiDB-lite"/>
    </source>
</evidence>
<proteinExistence type="predicted"/>
<name>A0A842HFE8_9BACT</name>
<protein>
    <recommendedName>
        <fullName evidence="3">Fibronectin type-III domain-containing protein</fullName>
    </recommendedName>
</protein>
<feature type="signal peptide" evidence="2">
    <location>
        <begin position="1"/>
        <end position="19"/>
    </location>
</feature>
<evidence type="ECO:0000313" key="4">
    <source>
        <dbReference type="EMBL" id="MBC2594297.1"/>
    </source>
</evidence>
<dbReference type="SUPFAM" id="SSF63829">
    <property type="entry name" value="Calcium-dependent phosphotriesterase"/>
    <property type="match status" value="1"/>
</dbReference>
<dbReference type="InterPro" id="IPR003961">
    <property type="entry name" value="FN3_dom"/>
</dbReference>
<reference evidence="4 5" key="1">
    <citation type="submission" date="2020-07" db="EMBL/GenBank/DDBJ databases">
        <authorList>
            <person name="Feng X."/>
        </authorList>
    </citation>
    <scope>NUCLEOTIDE SEQUENCE [LARGE SCALE GENOMIC DNA]</scope>
    <source>
        <strain evidence="4 5">JCM31066</strain>
    </source>
</reference>
<dbReference type="InterPro" id="IPR011042">
    <property type="entry name" value="6-blade_b-propeller_TolB-like"/>
</dbReference>
<dbReference type="AlphaFoldDB" id="A0A842HFE8"/>
<evidence type="ECO:0000313" key="5">
    <source>
        <dbReference type="Proteomes" id="UP000546464"/>
    </source>
</evidence>
<dbReference type="Gene3D" id="2.120.10.30">
    <property type="entry name" value="TolB, C-terminal domain"/>
    <property type="match status" value="1"/>
</dbReference>
<keyword evidence="2" id="KW-0732">Signal</keyword>
<dbReference type="EMBL" id="JACHVB010000021">
    <property type="protein sequence ID" value="MBC2594297.1"/>
    <property type="molecule type" value="Genomic_DNA"/>
</dbReference>
<comment type="caution">
    <text evidence="4">The sequence shown here is derived from an EMBL/GenBank/DDBJ whole genome shotgun (WGS) entry which is preliminary data.</text>
</comment>
<dbReference type="Proteomes" id="UP000546464">
    <property type="component" value="Unassembled WGS sequence"/>
</dbReference>
<dbReference type="InterPro" id="IPR051344">
    <property type="entry name" value="Vgb"/>
</dbReference>